<organism evidence="2 3">
    <name type="scientific">Ferviditalea candida</name>
    <dbReference type="NCBI Taxonomy" id="3108399"/>
    <lineage>
        <taxon>Bacteria</taxon>
        <taxon>Bacillati</taxon>
        <taxon>Bacillota</taxon>
        <taxon>Bacilli</taxon>
        <taxon>Bacillales</taxon>
        <taxon>Paenibacillaceae</taxon>
        <taxon>Ferviditalea</taxon>
    </lineage>
</organism>
<dbReference type="InterPro" id="IPR039448">
    <property type="entry name" value="Beta_helix"/>
</dbReference>
<dbReference type="SUPFAM" id="SSF51126">
    <property type="entry name" value="Pectin lyase-like"/>
    <property type="match status" value="1"/>
</dbReference>
<protein>
    <submittedName>
        <fullName evidence="2">Right-handed parallel beta-helix repeat-containing protein</fullName>
    </submittedName>
</protein>
<gene>
    <name evidence="2" type="ORF">VF724_03780</name>
</gene>
<feature type="domain" description="Right handed beta helix" evidence="1">
    <location>
        <begin position="284"/>
        <end position="377"/>
    </location>
</feature>
<dbReference type="InterPro" id="IPR006626">
    <property type="entry name" value="PbH1"/>
</dbReference>
<evidence type="ECO:0000313" key="2">
    <source>
        <dbReference type="EMBL" id="MEB3100776.1"/>
    </source>
</evidence>
<dbReference type="InterPro" id="IPR012334">
    <property type="entry name" value="Pectin_lyas_fold"/>
</dbReference>
<evidence type="ECO:0000259" key="1">
    <source>
        <dbReference type="Pfam" id="PF13229"/>
    </source>
</evidence>
<name>A0ABU5ZHL8_9BACL</name>
<reference evidence="2" key="1">
    <citation type="submission" date="2023-12" db="EMBL/GenBank/DDBJ databases">
        <title>Fervidustalea candida gen. nov., sp. nov., a novel member of the family Paenibacillaceae isolated from a geothermal area.</title>
        <authorList>
            <person name="Li W.-J."/>
            <person name="Jiao J.-Y."/>
            <person name="Chen Y."/>
        </authorList>
    </citation>
    <scope>NUCLEOTIDE SEQUENCE</scope>
    <source>
        <strain evidence="2">SYSU GA230002</strain>
    </source>
</reference>
<accession>A0ABU5ZHL8</accession>
<dbReference type="SMART" id="SM00710">
    <property type="entry name" value="PbH1"/>
    <property type="match status" value="7"/>
</dbReference>
<dbReference type="Pfam" id="PF13229">
    <property type="entry name" value="Beta_helix"/>
    <property type="match status" value="1"/>
</dbReference>
<dbReference type="Gene3D" id="2.160.20.10">
    <property type="entry name" value="Single-stranded right-handed beta-helix, Pectin lyase-like"/>
    <property type="match status" value="2"/>
</dbReference>
<comment type="caution">
    <text evidence="2">The sequence shown here is derived from an EMBL/GenBank/DDBJ whole genome shotgun (WGS) entry which is preliminary data.</text>
</comment>
<evidence type="ECO:0000313" key="3">
    <source>
        <dbReference type="Proteomes" id="UP001310386"/>
    </source>
</evidence>
<dbReference type="Proteomes" id="UP001310386">
    <property type="component" value="Unassembled WGS sequence"/>
</dbReference>
<sequence>MIKANLGDLDDIDLTTAPPSDQDVLTYDGNQSKWVPRLPQAAASNSDGYSYVIDLNRWGIANDGTASEATTKGINDAIAWAQSQGYNHVVLPGGTYLLKFDPTTLSCIVMKSGLHFEMAEGCLLQLETNSSPYYRMIDVTGVENAKVSGGTLIGDKRTHLYRISVGFVRGGVNPDGSLNNDPNFIRSNVIDRYEHPGLLRKFRLWSISGISATQYSFYQYKDTVSGSTLVGFRNNGGFAPASPTGRGWFGPIDAVNKMVFVIDITSLPLSDAQIAQIQAKVDSQDYTHEWGEGIEIKGSNQIDIDHVEISECTGDAVATGWLQYQLNPADYTQEQMGSRIFVHDCDLHHCRRQGITLGGSDDIYIFNNHIHHIGFAADGTTVDGTPPMFGIDIESMWSQTNIPTWRPELNQQGFELNTRIYIYHNSIHHNARGHFINADGINVVVEANTFEGGNVGGISSYRNNMYVKYLNNTFIGCELVVEGDNFVHGAVCNNGNIKLLDVEGAFISDCHITNGNFYGSSVYGYFGTPAVDVATGTFSYSLPHGMGNGAQITFEQWLGKVPSGINPDKLYYTVNITPTSFQVSETKGGTPAAITDAGQAGFNISRYDYGRCYIANITVEREWRNDNALTFNFSLLLTGGVLKNITVKNYEASIQAPKNYAGRPITVEGLTVIEGGANLDACNLSNGKFIRIKTGIMGGDINLTTSQNTRRIYAEDCLFQNVGVNFGNVVLHNSTFLNALIQKPTAQNSLVSVISNSYLENTKIYLHWLTVNKAMIIAKCVFDRVTTDINANTKLVDNLDLNSVT</sequence>
<dbReference type="RefSeq" id="WP_371752894.1">
    <property type="nucleotide sequence ID" value="NZ_JAYJLD010000004.1"/>
</dbReference>
<proteinExistence type="predicted"/>
<dbReference type="EMBL" id="JAYJLD010000004">
    <property type="protein sequence ID" value="MEB3100776.1"/>
    <property type="molecule type" value="Genomic_DNA"/>
</dbReference>
<keyword evidence="3" id="KW-1185">Reference proteome</keyword>
<dbReference type="InterPro" id="IPR011050">
    <property type="entry name" value="Pectin_lyase_fold/virulence"/>
</dbReference>